<feature type="region of interest" description="Disordered" evidence="2">
    <location>
        <begin position="86"/>
        <end position="105"/>
    </location>
</feature>
<evidence type="ECO:0000313" key="3">
    <source>
        <dbReference type="EnsemblProtists" id="PYU1_T008446"/>
    </source>
</evidence>
<dbReference type="EnsemblProtists" id="PYU1_T008446">
    <property type="protein sequence ID" value="PYU1_T008446"/>
    <property type="gene ID" value="PYU1_G008430"/>
</dbReference>
<dbReference type="InterPro" id="IPR008907">
    <property type="entry name" value="TPP/p25"/>
</dbReference>
<reference evidence="4" key="2">
    <citation type="submission" date="2010-04" db="EMBL/GenBank/DDBJ databases">
        <authorList>
            <person name="Buell R."/>
            <person name="Hamilton J."/>
            <person name="Hostetler J."/>
        </authorList>
    </citation>
    <scope>NUCLEOTIDE SEQUENCE [LARGE SCALE GENOMIC DNA]</scope>
    <source>
        <strain evidence="4">DAOM:BR144</strain>
    </source>
</reference>
<dbReference type="Proteomes" id="UP000019132">
    <property type="component" value="Unassembled WGS sequence"/>
</dbReference>
<feature type="region of interest" description="Disordered" evidence="2">
    <location>
        <begin position="234"/>
        <end position="319"/>
    </location>
</feature>
<name>K3WU00_GLOUD</name>
<dbReference type="VEuPathDB" id="FungiDB:PYU1_G008430"/>
<dbReference type="EMBL" id="GL376613">
    <property type="status" value="NOT_ANNOTATED_CDS"/>
    <property type="molecule type" value="Genomic_DNA"/>
</dbReference>
<comment type="similarity">
    <text evidence="1">Belongs to the TPPP family.</text>
</comment>
<evidence type="ECO:0000256" key="2">
    <source>
        <dbReference type="SAM" id="MobiDB-lite"/>
    </source>
</evidence>
<dbReference type="InParanoid" id="K3WU00"/>
<dbReference type="PANTHER" id="PTHR12932:SF9">
    <property type="entry name" value="TUBULIN POLYMERIZATION-PROMOTING PROTEIN HOMOLOG"/>
    <property type="match status" value="1"/>
</dbReference>
<dbReference type="GO" id="GO:0005874">
    <property type="term" value="C:microtubule"/>
    <property type="evidence" value="ECO:0007669"/>
    <property type="project" value="TreeGrafter"/>
</dbReference>
<accession>K3WU00</accession>
<dbReference type="HOGENOM" id="CLU_075695_0_0_1"/>
<reference evidence="4" key="1">
    <citation type="journal article" date="2010" name="Genome Biol.">
        <title>Genome sequence of the necrotrophic plant pathogen Pythium ultimum reveals original pathogenicity mechanisms and effector repertoire.</title>
        <authorList>
            <person name="Levesque C.A."/>
            <person name="Brouwer H."/>
            <person name="Cano L."/>
            <person name="Hamilton J.P."/>
            <person name="Holt C."/>
            <person name="Huitema E."/>
            <person name="Raffaele S."/>
            <person name="Robideau G.P."/>
            <person name="Thines M."/>
            <person name="Win J."/>
            <person name="Zerillo M.M."/>
            <person name="Beakes G.W."/>
            <person name="Boore J.L."/>
            <person name="Busam D."/>
            <person name="Dumas B."/>
            <person name="Ferriera S."/>
            <person name="Fuerstenberg S.I."/>
            <person name="Gachon C.M."/>
            <person name="Gaulin E."/>
            <person name="Govers F."/>
            <person name="Grenville-Briggs L."/>
            <person name="Horner N."/>
            <person name="Hostetler J."/>
            <person name="Jiang R.H."/>
            <person name="Johnson J."/>
            <person name="Krajaejun T."/>
            <person name="Lin H."/>
            <person name="Meijer H.J."/>
            <person name="Moore B."/>
            <person name="Morris P."/>
            <person name="Phuntmart V."/>
            <person name="Puiu D."/>
            <person name="Shetty J."/>
            <person name="Stajich J.E."/>
            <person name="Tripathy S."/>
            <person name="Wawra S."/>
            <person name="van West P."/>
            <person name="Whitty B.R."/>
            <person name="Coutinho P.M."/>
            <person name="Henrissat B."/>
            <person name="Martin F."/>
            <person name="Thomas P.D."/>
            <person name="Tyler B.M."/>
            <person name="De Vries R.P."/>
            <person name="Kamoun S."/>
            <person name="Yandell M."/>
            <person name="Tisserat N."/>
            <person name="Buell C.R."/>
        </authorList>
    </citation>
    <scope>NUCLEOTIDE SEQUENCE</scope>
    <source>
        <strain evidence="4">DAOM:BR144</strain>
    </source>
</reference>
<dbReference type="InterPro" id="IPR011992">
    <property type="entry name" value="EF-hand-dom_pair"/>
</dbReference>
<evidence type="ECO:0000313" key="4">
    <source>
        <dbReference type="Proteomes" id="UP000019132"/>
    </source>
</evidence>
<feature type="compositionally biased region" description="Low complexity" evidence="2">
    <location>
        <begin position="257"/>
        <end position="285"/>
    </location>
</feature>
<reference evidence="3" key="3">
    <citation type="submission" date="2015-02" db="UniProtKB">
        <authorList>
            <consortium name="EnsemblProtists"/>
        </authorList>
    </citation>
    <scope>IDENTIFICATION</scope>
    <source>
        <strain evidence="3">DAOM BR144</strain>
    </source>
</reference>
<protein>
    <submittedName>
        <fullName evidence="3">Uncharacterized protein</fullName>
    </submittedName>
</protein>
<dbReference type="Gene3D" id="1.10.238.10">
    <property type="entry name" value="EF-hand"/>
    <property type="match status" value="1"/>
</dbReference>
<dbReference type="AlphaFoldDB" id="K3WU00"/>
<dbReference type="GO" id="GO:0046785">
    <property type="term" value="P:microtubule polymerization"/>
    <property type="evidence" value="ECO:0007669"/>
    <property type="project" value="InterPro"/>
</dbReference>
<organism evidence="3 4">
    <name type="scientific">Globisporangium ultimum (strain ATCC 200006 / CBS 805.95 / DAOM BR144)</name>
    <name type="common">Pythium ultimum</name>
    <dbReference type="NCBI Taxonomy" id="431595"/>
    <lineage>
        <taxon>Eukaryota</taxon>
        <taxon>Sar</taxon>
        <taxon>Stramenopiles</taxon>
        <taxon>Oomycota</taxon>
        <taxon>Peronosporomycetes</taxon>
        <taxon>Pythiales</taxon>
        <taxon>Pythiaceae</taxon>
        <taxon>Globisporangium</taxon>
    </lineage>
</organism>
<keyword evidence="4" id="KW-1185">Reference proteome</keyword>
<feature type="compositionally biased region" description="Polar residues" evidence="2">
    <location>
        <begin position="307"/>
        <end position="319"/>
    </location>
</feature>
<dbReference type="SUPFAM" id="SSF47473">
    <property type="entry name" value="EF-hand"/>
    <property type="match status" value="1"/>
</dbReference>
<dbReference type="GO" id="GO:0001578">
    <property type="term" value="P:microtubule bundle formation"/>
    <property type="evidence" value="ECO:0007669"/>
    <property type="project" value="TreeGrafter"/>
</dbReference>
<sequence>MSSGITEANDAGARDVYARLYDKRSYTGVYRKRFEGECHDLSECVVHDLSNTMRTNLKYDVDPRTKRMSSPRLNIPSANLNAPVETAPMMSPHEKPSEPSPMQLRGDPNDPHTLLKAVFHYYCRFGRTGAKGAGEKTLDNANFSKLCRDSPDLLGPTFSTTDVDLIFIKAKKKGERRINYTRFLDALGMIAMQKYSDLSLEASVPKLLEAHLARLPCMMEFTNGKTVQAIWQKRAEREDPAASTELPSLPPLAPTQAPASNASAPEPSSGVSESTAEAEIPTTAALPPPAPTQMLSTPMQILAAPRGSSTPLDATTVAN</sequence>
<proteinExistence type="inferred from homology"/>
<dbReference type="Pfam" id="PF05517">
    <property type="entry name" value="p25-alpha"/>
    <property type="match status" value="1"/>
</dbReference>
<evidence type="ECO:0000256" key="1">
    <source>
        <dbReference type="ARBA" id="ARBA00010994"/>
    </source>
</evidence>
<dbReference type="PANTHER" id="PTHR12932">
    <property type="entry name" value="P25 ALPHA-RELATED"/>
    <property type="match status" value="1"/>
</dbReference>
<dbReference type="eggNOG" id="KOG4070">
    <property type="taxonomic scope" value="Eukaryota"/>
</dbReference>
<dbReference type="GO" id="GO:0015631">
    <property type="term" value="F:tubulin binding"/>
    <property type="evidence" value="ECO:0007669"/>
    <property type="project" value="InterPro"/>
</dbReference>
<dbReference type="GO" id="GO:0032273">
    <property type="term" value="P:positive regulation of protein polymerization"/>
    <property type="evidence" value="ECO:0007669"/>
    <property type="project" value="TreeGrafter"/>
</dbReference>